<feature type="domain" description="RNA-binding S4" evidence="5">
    <location>
        <begin position="1"/>
        <end position="63"/>
    </location>
</feature>
<sequence>MRLNKFISESGITSRRKAEELILQGRVEVNNKTITTLAFEVNPEKDIVTLDGERIKPKKKLYFLLNKPSGYISTTDDEKGRRTVLDLIPVRDKLFPVGRLDADTTGVLLLTNDGDFANLLLHPSNKIIRVYEAKLDKELDDKDADRLIKGILLDKRKSKFEKLYFEKVKDKTKVTVECIEGRNHFVKRMFALLGYQVKKLHRKSFAGIVADIPVGSYRELKTSEIKKLLHKNV</sequence>
<dbReference type="InterPro" id="IPR006145">
    <property type="entry name" value="PsdUridine_synth_RsuA/RluA"/>
</dbReference>
<dbReference type="Pfam" id="PF01479">
    <property type="entry name" value="S4"/>
    <property type="match status" value="1"/>
</dbReference>
<gene>
    <name evidence="6" type="ORF">ENS31_07215</name>
</gene>
<dbReference type="FunFam" id="3.10.290.10:FF:000003">
    <property type="entry name" value="Pseudouridine synthase"/>
    <property type="match status" value="1"/>
</dbReference>
<evidence type="ECO:0000256" key="4">
    <source>
        <dbReference type="RuleBase" id="RU003887"/>
    </source>
</evidence>
<dbReference type="RefSeq" id="WP_304144704.1">
    <property type="nucleotide sequence ID" value="NZ_JAOAIE010000045.1"/>
</dbReference>
<dbReference type="CDD" id="cd00165">
    <property type="entry name" value="S4"/>
    <property type="match status" value="1"/>
</dbReference>
<dbReference type="SMART" id="SM00363">
    <property type="entry name" value="S4"/>
    <property type="match status" value="1"/>
</dbReference>
<dbReference type="PROSITE" id="PS01149">
    <property type="entry name" value="PSI_RSU"/>
    <property type="match status" value="1"/>
</dbReference>
<evidence type="ECO:0000259" key="5">
    <source>
        <dbReference type="SMART" id="SM00363"/>
    </source>
</evidence>
<dbReference type="EMBL" id="DSUJ01000008">
    <property type="protein sequence ID" value="HFI91308.1"/>
    <property type="molecule type" value="Genomic_DNA"/>
</dbReference>
<evidence type="ECO:0000256" key="2">
    <source>
        <dbReference type="ARBA" id="ARBA00023235"/>
    </source>
</evidence>
<organism evidence="6">
    <name type="scientific">Ignavibacterium album</name>
    <dbReference type="NCBI Taxonomy" id="591197"/>
    <lineage>
        <taxon>Bacteria</taxon>
        <taxon>Pseudomonadati</taxon>
        <taxon>Ignavibacteriota</taxon>
        <taxon>Ignavibacteria</taxon>
        <taxon>Ignavibacteriales</taxon>
        <taxon>Ignavibacteriaceae</taxon>
        <taxon>Ignavibacterium</taxon>
    </lineage>
</organism>
<dbReference type="GO" id="GO:0000455">
    <property type="term" value="P:enzyme-directed rRNA pseudouridine synthesis"/>
    <property type="evidence" value="ECO:0007669"/>
    <property type="project" value="UniProtKB-ARBA"/>
</dbReference>
<dbReference type="InterPro" id="IPR018496">
    <property type="entry name" value="PsdUridine_synth_RsuA/RluB_CS"/>
</dbReference>
<evidence type="ECO:0000313" key="6">
    <source>
        <dbReference type="EMBL" id="HFI91308.1"/>
    </source>
</evidence>
<comment type="caution">
    <text evidence="6">The sequence shown here is derived from an EMBL/GenBank/DDBJ whole genome shotgun (WGS) entry which is preliminary data.</text>
</comment>
<dbReference type="AlphaFoldDB" id="A0A7V3E7G3"/>
<dbReference type="PANTHER" id="PTHR47683:SF2">
    <property type="entry name" value="RNA-BINDING S4 DOMAIN-CONTAINING PROTEIN"/>
    <property type="match status" value="1"/>
</dbReference>
<dbReference type="InterPro" id="IPR000748">
    <property type="entry name" value="PsdUridine_synth_RsuA/RluB/E/F"/>
</dbReference>
<dbReference type="Pfam" id="PF00849">
    <property type="entry name" value="PseudoU_synth_2"/>
    <property type="match status" value="1"/>
</dbReference>
<dbReference type="InterPro" id="IPR042092">
    <property type="entry name" value="PsdUridine_s_RsuA/RluB/E/F_cat"/>
</dbReference>
<keyword evidence="2 4" id="KW-0413">Isomerase</keyword>
<name>A0A7V3E7G3_9BACT</name>
<dbReference type="CDD" id="cd02870">
    <property type="entry name" value="PseudoU_synth_RsuA_like"/>
    <property type="match status" value="1"/>
</dbReference>
<accession>A0A7V3E7G3</accession>
<dbReference type="InterPro" id="IPR002942">
    <property type="entry name" value="S4_RNA-bd"/>
</dbReference>
<dbReference type="Gene3D" id="3.30.70.1560">
    <property type="entry name" value="Alpha-L RNA-binding motif"/>
    <property type="match status" value="1"/>
</dbReference>
<dbReference type="InterPro" id="IPR036986">
    <property type="entry name" value="S4_RNA-bd_sf"/>
</dbReference>
<dbReference type="InterPro" id="IPR020094">
    <property type="entry name" value="TruA/RsuA/RluB/E/F_N"/>
</dbReference>
<reference evidence="6" key="1">
    <citation type="journal article" date="2020" name="mSystems">
        <title>Genome- and Community-Level Interaction Insights into Carbon Utilization and Element Cycling Functions of Hydrothermarchaeota in Hydrothermal Sediment.</title>
        <authorList>
            <person name="Zhou Z."/>
            <person name="Liu Y."/>
            <person name="Xu W."/>
            <person name="Pan J."/>
            <person name="Luo Z.H."/>
            <person name="Li M."/>
        </authorList>
    </citation>
    <scope>NUCLEOTIDE SEQUENCE [LARGE SCALE GENOMIC DNA]</scope>
    <source>
        <strain evidence="6">SpSt-479</strain>
    </source>
</reference>
<dbReference type="Gene3D" id="3.30.70.580">
    <property type="entry name" value="Pseudouridine synthase I, catalytic domain, N-terminal subdomain"/>
    <property type="match status" value="1"/>
</dbReference>
<dbReference type="GO" id="GO:0003723">
    <property type="term" value="F:RNA binding"/>
    <property type="evidence" value="ECO:0007669"/>
    <property type="project" value="UniProtKB-KW"/>
</dbReference>
<evidence type="ECO:0000256" key="1">
    <source>
        <dbReference type="ARBA" id="ARBA00008348"/>
    </source>
</evidence>
<dbReference type="GO" id="GO:0120159">
    <property type="term" value="F:rRNA pseudouridine synthase activity"/>
    <property type="evidence" value="ECO:0007669"/>
    <property type="project" value="UniProtKB-ARBA"/>
</dbReference>
<dbReference type="EC" id="5.4.99.-" evidence="4"/>
<protein>
    <recommendedName>
        <fullName evidence="4">Pseudouridine synthase</fullName>
        <ecNumber evidence="4">5.4.99.-</ecNumber>
    </recommendedName>
</protein>
<dbReference type="Gene3D" id="3.10.290.10">
    <property type="entry name" value="RNA-binding S4 domain"/>
    <property type="match status" value="1"/>
</dbReference>
<dbReference type="SUPFAM" id="SSF55120">
    <property type="entry name" value="Pseudouridine synthase"/>
    <property type="match status" value="1"/>
</dbReference>
<dbReference type="NCBIfam" id="TIGR00093">
    <property type="entry name" value="pseudouridine synthase"/>
    <property type="match status" value="1"/>
</dbReference>
<proteinExistence type="inferred from homology"/>
<evidence type="ECO:0000256" key="3">
    <source>
        <dbReference type="PROSITE-ProRule" id="PRU00182"/>
    </source>
</evidence>
<dbReference type="PANTHER" id="PTHR47683">
    <property type="entry name" value="PSEUDOURIDINE SYNTHASE FAMILY PROTEIN-RELATED"/>
    <property type="match status" value="1"/>
</dbReference>
<dbReference type="InterPro" id="IPR050343">
    <property type="entry name" value="RsuA_PseudoU_synthase"/>
</dbReference>
<dbReference type="PROSITE" id="PS50889">
    <property type="entry name" value="S4"/>
    <property type="match status" value="1"/>
</dbReference>
<dbReference type="SUPFAM" id="SSF55174">
    <property type="entry name" value="Alpha-L RNA-binding motif"/>
    <property type="match status" value="1"/>
</dbReference>
<comment type="similarity">
    <text evidence="1 4">Belongs to the pseudouridine synthase RsuA family.</text>
</comment>
<dbReference type="InterPro" id="IPR020103">
    <property type="entry name" value="PsdUridine_synth_cat_dom_sf"/>
</dbReference>
<keyword evidence="3" id="KW-0694">RNA-binding</keyword>